<dbReference type="AlphaFoldDB" id="A0A4V4HRB7"/>
<keyword evidence="2" id="KW-1185">Reference proteome</keyword>
<dbReference type="EMBL" id="STGY01000071">
    <property type="protein sequence ID" value="THV37086.1"/>
    <property type="molecule type" value="Genomic_DNA"/>
</dbReference>
<dbReference type="RefSeq" id="WP_136536562.1">
    <property type="nucleotide sequence ID" value="NZ_STGY01000071.1"/>
</dbReference>
<dbReference type="Proteomes" id="UP000308760">
    <property type="component" value="Unassembled WGS sequence"/>
</dbReference>
<evidence type="ECO:0000313" key="2">
    <source>
        <dbReference type="Proteomes" id="UP000308760"/>
    </source>
</evidence>
<evidence type="ECO:0008006" key="3">
    <source>
        <dbReference type="Google" id="ProtNLM"/>
    </source>
</evidence>
<gene>
    <name evidence="1" type="ORF">FAB82_21320</name>
</gene>
<dbReference type="OrthoDB" id="9811084at2"/>
<comment type="caution">
    <text evidence="1">The sequence shown here is derived from an EMBL/GenBank/DDBJ whole genome shotgun (WGS) entry which is preliminary data.</text>
</comment>
<organism evidence="1 2">
    <name type="scientific">Glycomyces buryatensis</name>
    <dbReference type="NCBI Taxonomy" id="2570927"/>
    <lineage>
        <taxon>Bacteria</taxon>
        <taxon>Bacillati</taxon>
        <taxon>Actinomycetota</taxon>
        <taxon>Actinomycetes</taxon>
        <taxon>Glycomycetales</taxon>
        <taxon>Glycomycetaceae</taxon>
        <taxon>Glycomyces</taxon>
    </lineage>
</organism>
<reference evidence="2" key="1">
    <citation type="submission" date="2019-04" db="EMBL/GenBank/DDBJ databases">
        <title>Nocardioides xinjiangensis sp. nov.</title>
        <authorList>
            <person name="Liu S."/>
        </authorList>
    </citation>
    <scope>NUCLEOTIDE SEQUENCE [LARGE SCALE GENOMIC DNA]</scope>
    <source>
        <strain evidence="2">18</strain>
    </source>
</reference>
<name>A0A4V4HRB7_9ACTN</name>
<protein>
    <recommendedName>
        <fullName evidence="3">Tetracyclin repressor-like C-terminal domain-containing protein</fullName>
    </recommendedName>
</protein>
<reference evidence="1 2" key="2">
    <citation type="submission" date="2019-05" db="EMBL/GenBank/DDBJ databases">
        <title>Glycomyces buryatensis sp. nov.</title>
        <authorList>
            <person name="Nikitina E."/>
        </authorList>
    </citation>
    <scope>NUCLEOTIDE SEQUENCE [LARGE SCALE GENOMIC DNA]</scope>
    <source>
        <strain evidence="1 2">18</strain>
    </source>
</reference>
<sequence length="92" mass="10084">MRDADWLGVAELLMLAFIEAFAVRLAPHDPQSARAKVLSIYAGMIGTLQLSRALADRELAEEILEPGVQNALTLVYAEDEAERILSRCASAR</sequence>
<dbReference type="SUPFAM" id="SSF48498">
    <property type="entry name" value="Tetracyclin repressor-like, C-terminal domain"/>
    <property type="match status" value="1"/>
</dbReference>
<proteinExistence type="predicted"/>
<accession>A0A4V4HRB7</accession>
<evidence type="ECO:0000313" key="1">
    <source>
        <dbReference type="EMBL" id="THV37086.1"/>
    </source>
</evidence>
<dbReference type="InterPro" id="IPR036271">
    <property type="entry name" value="Tet_transcr_reg_TetR-rel_C_sf"/>
</dbReference>
<dbReference type="Gene3D" id="1.10.357.10">
    <property type="entry name" value="Tetracycline Repressor, domain 2"/>
    <property type="match status" value="1"/>
</dbReference>